<feature type="compositionally biased region" description="Pro residues" evidence="1">
    <location>
        <begin position="59"/>
        <end position="68"/>
    </location>
</feature>
<proteinExistence type="predicted"/>
<organism evidence="2 3">
    <name type="scientific">Actinomadura rugatobispora</name>
    <dbReference type="NCBI Taxonomy" id="1994"/>
    <lineage>
        <taxon>Bacteria</taxon>
        <taxon>Bacillati</taxon>
        <taxon>Actinomycetota</taxon>
        <taxon>Actinomycetes</taxon>
        <taxon>Streptosporangiales</taxon>
        <taxon>Thermomonosporaceae</taxon>
        <taxon>Actinomadura</taxon>
    </lineage>
</organism>
<sequence length="86" mass="9358">MNRSLQELPTPPAWISKPLYAMTPDELRDLHAALCRETPPDAALLRAVDRCLALFAPPPAALPRPPAAVTPADDEEDEDDSWALDG</sequence>
<evidence type="ECO:0000313" key="3">
    <source>
        <dbReference type="Proteomes" id="UP001596074"/>
    </source>
</evidence>
<dbReference type="EMBL" id="JBHSON010000166">
    <property type="protein sequence ID" value="MFC5754595.1"/>
    <property type="molecule type" value="Genomic_DNA"/>
</dbReference>
<dbReference type="Proteomes" id="UP001596074">
    <property type="component" value="Unassembled WGS sequence"/>
</dbReference>
<feature type="compositionally biased region" description="Acidic residues" evidence="1">
    <location>
        <begin position="72"/>
        <end position="86"/>
    </location>
</feature>
<evidence type="ECO:0000313" key="2">
    <source>
        <dbReference type="EMBL" id="MFC5754595.1"/>
    </source>
</evidence>
<gene>
    <name evidence="2" type="ORF">ACFPZN_54040</name>
</gene>
<evidence type="ECO:0000256" key="1">
    <source>
        <dbReference type="SAM" id="MobiDB-lite"/>
    </source>
</evidence>
<protein>
    <submittedName>
        <fullName evidence="2">Uncharacterized protein</fullName>
    </submittedName>
</protein>
<dbReference type="RefSeq" id="WP_378292855.1">
    <property type="nucleotide sequence ID" value="NZ_JBHSON010000166.1"/>
</dbReference>
<reference evidence="3" key="1">
    <citation type="journal article" date="2019" name="Int. J. Syst. Evol. Microbiol.">
        <title>The Global Catalogue of Microorganisms (GCM) 10K type strain sequencing project: providing services to taxonomists for standard genome sequencing and annotation.</title>
        <authorList>
            <consortium name="The Broad Institute Genomics Platform"/>
            <consortium name="The Broad Institute Genome Sequencing Center for Infectious Disease"/>
            <person name="Wu L."/>
            <person name="Ma J."/>
        </authorList>
    </citation>
    <scope>NUCLEOTIDE SEQUENCE [LARGE SCALE GENOMIC DNA]</scope>
    <source>
        <strain evidence="3">KCTC 42087</strain>
    </source>
</reference>
<accession>A0ABW1AJR0</accession>
<name>A0ABW1AJR0_9ACTN</name>
<comment type="caution">
    <text evidence="2">The sequence shown here is derived from an EMBL/GenBank/DDBJ whole genome shotgun (WGS) entry which is preliminary data.</text>
</comment>
<feature type="region of interest" description="Disordered" evidence="1">
    <location>
        <begin position="59"/>
        <end position="86"/>
    </location>
</feature>
<keyword evidence="3" id="KW-1185">Reference proteome</keyword>